<dbReference type="PANTHER" id="PTHR42648">
    <property type="entry name" value="TRANSPOSASE, PUTATIVE-RELATED"/>
    <property type="match status" value="1"/>
</dbReference>
<dbReference type="InterPro" id="IPR039537">
    <property type="entry name" value="Retrotran_Ty1/copia-like"/>
</dbReference>
<reference evidence="6" key="1">
    <citation type="journal article" date="2019" name="Sci. Rep.">
        <title>Draft genome of Tanacetum cinerariifolium, the natural source of mosquito coil.</title>
        <authorList>
            <person name="Yamashiro T."/>
            <person name="Shiraishi A."/>
            <person name="Satake H."/>
            <person name="Nakayama K."/>
        </authorList>
    </citation>
    <scope>NUCLEOTIDE SEQUENCE</scope>
</reference>
<dbReference type="InterPro" id="IPR013103">
    <property type="entry name" value="RVT_2"/>
</dbReference>
<evidence type="ECO:0000259" key="5">
    <source>
        <dbReference type="Pfam" id="PF25597"/>
    </source>
</evidence>
<evidence type="ECO:0000256" key="2">
    <source>
        <dbReference type="ARBA" id="ARBA00022801"/>
    </source>
</evidence>
<dbReference type="InterPro" id="IPR057670">
    <property type="entry name" value="SH3_retrovirus"/>
</dbReference>
<proteinExistence type="predicted"/>
<feature type="domain" description="Reverse transcriptase Ty1/copia-type" evidence="4">
    <location>
        <begin position="456"/>
        <end position="539"/>
    </location>
</feature>
<dbReference type="AlphaFoldDB" id="A0A6L2J1J6"/>
<protein>
    <submittedName>
        <fullName evidence="6">Retrovirus-related Pol polyprotein from transposon TNT 1-94</fullName>
    </submittedName>
</protein>
<dbReference type="GO" id="GO:0046872">
    <property type="term" value="F:metal ion binding"/>
    <property type="evidence" value="ECO:0007669"/>
    <property type="project" value="UniProtKB-KW"/>
</dbReference>
<gene>
    <name evidence="6" type="ORF">Tci_002629</name>
</gene>
<dbReference type="SUPFAM" id="SSF53098">
    <property type="entry name" value="Ribonuclease H-like"/>
    <property type="match status" value="1"/>
</dbReference>
<dbReference type="Pfam" id="PF07727">
    <property type="entry name" value="RVT_2"/>
    <property type="match status" value="1"/>
</dbReference>
<dbReference type="EMBL" id="BKCJ010000175">
    <property type="protein sequence ID" value="GEU30651.1"/>
    <property type="molecule type" value="Genomic_DNA"/>
</dbReference>
<feature type="region of interest" description="Disordered" evidence="3">
    <location>
        <begin position="340"/>
        <end position="362"/>
    </location>
</feature>
<keyword evidence="1" id="KW-0479">Metal-binding</keyword>
<name>A0A6L2J1J6_TANCI</name>
<evidence type="ECO:0000259" key="4">
    <source>
        <dbReference type="Pfam" id="PF07727"/>
    </source>
</evidence>
<dbReference type="InterPro" id="IPR012337">
    <property type="entry name" value="RNaseH-like_sf"/>
</dbReference>
<keyword evidence="2" id="KW-0378">Hydrolase</keyword>
<dbReference type="GO" id="GO:0003676">
    <property type="term" value="F:nucleic acid binding"/>
    <property type="evidence" value="ECO:0007669"/>
    <property type="project" value="InterPro"/>
</dbReference>
<dbReference type="Pfam" id="PF25597">
    <property type="entry name" value="SH3_retrovirus"/>
    <property type="match status" value="1"/>
</dbReference>
<dbReference type="GO" id="GO:0016787">
    <property type="term" value="F:hydrolase activity"/>
    <property type="evidence" value="ECO:0007669"/>
    <property type="project" value="UniProtKB-KW"/>
</dbReference>
<evidence type="ECO:0000313" key="6">
    <source>
        <dbReference type="EMBL" id="GEU30651.1"/>
    </source>
</evidence>
<comment type="caution">
    <text evidence="6">The sequence shown here is derived from an EMBL/GenBank/DDBJ whole genome shotgun (WGS) entry which is preliminary data.</text>
</comment>
<organism evidence="6">
    <name type="scientific">Tanacetum cinerariifolium</name>
    <name type="common">Dalmatian daisy</name>
    <name type="synonym">Chrysanthemum cinerariifolium</name>
    <dbReference type="NCBI Taxonomy" id="118510"/>
    <lineage>
        <taxon>Eukaryota</taxon>
        <taxon>Viridiplantae</taxon>
        <taxon>Streptophyta</taxon>
        <taxon>Embryophyta</taxon>
        <taxon>Tracheophyta</taxon>
        <taxon>Spermatophyta</taxon>
        <taxon>Magnoliopsida</taxon>
        <taxon>eudicotyledons</taxon>
        <taxon>Gunneridae</taxon>
        <taxon>Pentapetalae</taxon>
        <taxon>asterids</taxon>
        <taxon>campanulids</taxon>
        <taxon>Asterales</taxon>
        <taxon>Asteraceae</taxon>
        <taxon>Asteroideae</taxon>
        <taxon>Anthemideae</taxon>
        <taxon>Anthemidinae</taxon>
        <taxon>Tanacetum</taxon>
    </lineage>
</organism>
<feature type="domain" description="Retroviral polymerase SH3-like" evidence="5">
    <location>
        <begin position="254"/>
        <end position="309"/>
    </location>
</feature>
<evidence type="ECO:0000256" key="1">
    <source>
        <dbReference type="ARBA" id="ARBA00022723"/>
    </source>
</evidence>
<accession>A0A6L2J1J6</accession>
<dbReference type="Gene3D" id="3.30.420.10">
    <property type="entry name" value="Ribonuclease H-like superfamily/Ribonuclease H"/>
    <property type="match status" value="1"/>
</dbReference>
<dbReference type="InterPro" id="IPR036397">
    <property type="entry name" value="RNaseH_sf"/>
</dbReference>
<dbReference type="PANTHER" id="PTHR42648:SF32">
    <property type="entry name" value="RIBONUCLEASE H-LIKE DOMAIN, GAG-PRE-INTEGRASE DOMAIN PROTEIN-RELATED"/>
    <property type="match status" value="1"/>
</dbReference>
<evidence type="ECO:0000256" key="3">
    <source>
        <dbReference type="SAM" id="MobiDB-lite"/>
    </source>
</evidence>
<sequence length="789" mass="90087">MEEMDLRWQRAMLTMRARRSLKNTRIKLAVNGNETIGFNKSKVECYNYHKRGRFVRECRASRNKDNKNNEGSRGSVPVETFISTTLVSCDGNFMPPTPSLSFTSLDEFVNKHVVENCKAMSSEEENKVDCNYHQKQFQNQSLKKKMYCLVVTDDYSRFTWVFFLATKDETSGIPKSFITRIENLVDHKVKVIRCDYETEFKNREMNQFCEMKEAISTACYVQNRVLVVKPHNNTPCDLFHGRTPSLSFMRPFGCLVTIFNTIDHLGKFNGKADEGFFVGYSLNSKAFRVFNSKTRIVEENLHIRFSESTPNVVGSGPDWLFDIDALTRIMNYEPIVVDPKSSHDDGYKPTSDDEKKGDEDLRKEGECKYQEKEDNVNSTNNVNVAGNVNIVSSTVNAAGTNEVNVVVADMNNLDTPIQVSPIPTIRIHKDYPLDQMIGDLQSATQTRKMSKNLEEHGFIKKEVYVCQPSGFEDLDFHDRVYKVGKALYGLHQAAGAWYETLPTYLLDNGFQRGKIDKTLFIKRYKDNILLVQVYVDDIIFGLQVKQKKDGIFISQDKYVTKILNKFGFTKVKTTSTSMETQKPLLKDEDGEEIDVHMIFRYLKGQPKLGLWYPKDSPFDLVAYTDSDYAGASLDKKSTIVGYQFLRYEVVHKELGDSLVRVATTAFSLEAEQDNGKDASKQGRIDSIDADEEIAIVNVQDEVVSNDADEEMFDVDVLNGEEVFVVEHEVVVNGVNDEVNVVDKPMKRKDQIRLDKEAALKLQDVFNEQERLAREKAKKVEEANIALIET</sequence>